<reference evidence="1" key="1">
    <citation type="submission" date="2019-02" db="EMBL/GenBank/DDBJ databases">
        <authorList>
            <person name="Li S.-H."/>
        </authorList>
    </citation>
    <scope>NUCLEOTIDE SEQUENCE</scope>
    <source>
        <strain evidence="1">IMCC8485</strain>
    </source>
</reference>
<organism evidence="1 2">
    <name type="scientific">Candidatus Seongchinamella marina</name>
    <dbReference type="NCBI Taxonomy" id="2518990"/>
    <lineage>
        <taxon>Bacteria</taxon>
        <taxon>Pseudomonadati</taxon>
        <taxon>Pseudomonadota</taxon>
        <taxon>Gammaproteobacteria</taxon>
        <taxon>Cellvibrionales</taxon>
        <taxon>Halieaceae</taxon>
        <taxon>Seongchinamella</taxon>
    </lineage>
</organism>
<name>A0ABT3SW23_9GAMM</name>
<gene>
    <name evidence="1" type="ORF">EYC87_11470</name>
</gene>
<dbReference type="Pfam" id="PF08811">
    <property type="entry name" value="DUF1800"/>
    <property type="match status" value="1"/>
</dbReference>
<keyword evidence="2" id="KW-1185">Reference proteome</keyword>
<proteinExistence type="predicted"/>
<dbReference type="PANTHER" id="PTHR43737">
    <property type="entry name" value="BLL7424 PROTEIN"/>
    <property type="match status" value="1"/>
</dbReference>
<dbReference type="Proteomes" id="UP001143307">
    <property type="component" value="Unassembled WGS sequence"/>
</dbReference>
<evidence type="ECO:0000313" key="1">
    <source>
        <dbReference type="EMBL" id="MCX2974202.1"/>
    </source>
</evidence>
<dbReference type="PANTHER" id="PTHR43737:SF1">
    <property type="entry name" value="DUF1501 DOMAIN-CONTAINING PROTEIN"/>
    <property type="match status" value="1"/>
</dbReference>
<sequence>MFKEAEAARFLSQATFGPTRNTINAVVADGPEAWLLEQLEKPATLHLEAVLSQFPADGRFFDENGDTLQELKPLPAVSFWTAAIKGEDQLRQRMAFALSQILVVSANSSVGDAPQILAHYMDTLTEGAFGNYRDLLERVTYSPAMAIYLTYLRNRPADAETGRVPDENYAREILQLFTLGLVELKPNGQPVKAEDGSDVELYDNSDITELAKVFTGLSFSGANFDTRLDRVPLASFHASLEMFDEYSASGAKQFLGNTIAAGTGGAASIELALDIIFEHPNLGPFLGRQLIQRFVTSHPTNAHVRRVSEAFDAGSYQLPGGEVIGTGQRGDLAAMISAVLFDIDAGDASVTDNPASGKLREPVIRFTHWARAFEVNSADSSNERALRNTSSPQLLGQQPYGSPSVFNFYRPGYIAAGTSTGDAGLTAPELQITNAGTIIGYANFLTLFALQNSPRYDNSLPRAFVPDYAPYTSLADDITALLDSLDLILTHGTLAPETRQRITDVLASIDQQSTDTSELKTQAAVILIMTSPEYIVLR</sequence>
<dbReference type="InterPro" id="IPR014917">
    <property type="entry name" value="DUF1800"/>
</dbReference>
<evidence type="ECO:0000313" key="2">
    <source>
        <dbReference type="Proteomes" id="UP001143307"/>
    </source>
</evidence>
<comment type="caution">
    <text evidence="1">The sequence shown here is derived from an EMBL/GenBank/DDBJ whole genome shotgun (WGS) entry which is preliminary data.</text>
</comment>
<accession>A0ABT3SW23</accession>
<protein>
    <submittedName>
        <fullName evidence="1">DUF1800 domain-containing protein</fullName>
    </submittedName>
</protein>
<dbReference type="EMBL" id="SHNP01000004">
    <property type="protein sequence ID" value="MCX2974202.1"/>
    <property type="molecule type" value="Genomic_DNA"/>
</dbReference>